<feature type="transmembrane region" description="Helical" evidence="8">
    <location>
        <begin position="466"/>
        <end position="490"/>
    </location>
</feature>
<feature type="transmembrane region" description="Helical" evidence="8">
    <location>
        <begin position="410"/>
        <end position="429"/>
    </location>
</feature>
<feature type="transmembrane region" description="Helical" evidence="8">
    <location>
        <begin position="7"/>
        <end position="35"/>
    </location>
</feature>
<dbReference type="CDD" id="cd06261">
    <property type="entry name" value="TM_PBP2"/>
    <property type="match status" value="2"/>
</dbReference>
<dbReference type="Pfam" id="PF00528">
    <property type="entry name" value="BPD_transp_1"/>
    <property type="match status" value="2"/>
</dbReference>
<keyword evidence="7 8" id="KW-0472">Membrane</keyword>
<dbReference type="GO" id="GO:0055085">
    <property type="term" value="P:transmembrane transport"/>
    <property type="evidence" value="ECO:0007669"/>
    <property type="project" value="InterPro"/>
</dbReference>
<dbReference type="EMBL" id="JX649895">
    <property type="protein sequence ID" value="AGC72206.1"/>
    <property type="molecule type" value="Genomic_DNA"/>
</dbReference>
<evidence type="ECO:0000256" key="6">
    <source>
        <dbReference type="ARBA" id="ARBA00022989"/>
    </source>
</evidence>
<reference evidence="10" key="1">
    <citation type="submission" date="2012-09" db="EMBL/GenBank/DDBJ databases">
        <title>Metagenomic Characterization of a Microbial Community in Wastewater Detects High Levels of Antibiotic Resistance.</title>
        <authorList>
            <person name="Abrams M."/>
            <person name="Caldwell A."/>
            <person name="Vandaei E."/>
            <person name="Lee W."/>
            <person name="Perrott J."/>
            <person name="Khan S.Y."/>
            <person name="Ta J."/>
            <person name="Romero D."/>
            <person name="Nguyen V."/>
            <person name="Pourmand N."/>
            <person name="Ouverney C.C."/>
        </authorList>
    </citation>
    <scope>NUCLEOTIDE SEQUENCE</scope>
</reference>
<evidence type="ECO:0000256" key="4">
    <source>
        <dbReference type="ARBA" id="ARBA00022519"/>
    </source>
</evidence>
<dbReference type="PANTHER" id="PTHR43357:SF4">
    <property type="entry name" value="INNER MEMBRANE ABC TRANSPORTER PERMEASE PROTEIN YDCV"/>
    <property type="match status" value="1"/>
</dbReference>
<dbReference type="SUPFAM" id="SSF161098">
    <property type="entry name" value="MetI-like"/>
    <property type="match status" value="2"/>
</dbReference>
<evidence type="ECO:0000256" key="3">
    <source>
        <dbReference type="ARBA" id="ARBA00022475"/>
    </source>
</evidence>
<keyword evidence="2 8" id="KW-0813">Transport</keyword>
<feature type="transmembrane region" description="Helical" evidence="8">
    <location>
        <begin position="340"/>
        <end position="359"/>
    </location>
</feature>
<name>L7VXL6_9BACT</name>
<keyword evidence="5 8" id="KW-0812">Transmembrane</keyword>
<feature type="transmembrane region" description="Helical" evidence="8">
    <location>
        <begin position="96"/>
        <end position="117"/>
    </location>
</feature>
<evidence type="ECO:0000256" key="5">
    <source>
        <dbReference type="ARBA" id="ARBA00022692"/>
    </source>
</evidence>
<evidence type="ECO:0000256" key="7">
    <source>
        <dbReference type="ARBA" id="ARBA00023136"/>
    </source>
</evidence>
<keyword evidence="4" id="KW-0997">Cell inner membrane</keyword>
<organism evidence="10">
    <name type="scientific">uncultured bacterium A1Q1_fos_1060</name>
    <dbReference type="NCBI Taxonomy" id="1256540"/>
    <lineage>
        <taxon>Bacteria</taxon>
        <taxon>environmental samples</taxon>
    </lineage>
</organism>
<sequence>MKRIAVLAAWSIAPVVVLIAFFIVPVGAMLVQGFWPDSRFDPAGVAEVFMRPRTLRVIGFTVWSAGLTTVITVALGVPIAGLLYGTLWPGRRIVAALFLVPFVLPTVVVGVAFRLLLSESGTFGFLGLDGSATAIVLAMVFFNISVVVRIVGIAWENRDPRLAEAAATLGANRLRVFWTVTVPTLAPAVAAAASVVFLFAATAFGVVLTLGGLRYSTVETEIYLLTVTLLDLQGAAALSIVQLLIVVILMVASSRVGRSRAPKSRVRVTPRPVHWRDAPAAACLVAAFALVAAPLLALATRAVRFEGAWSLEYFRRLAVAGEDPRIGVSLADALSTSVRVAVDATLLAVVLGLWIALLVTRRPRTSGERRLLGAIDAMFILPLGVSAVTLGFGFLIALNRPPLDFRDSGLLVPVAQALVALPLVVRTLTPVLRGIDERLREAATSLGANPRQVIATIDLPRVGRPLVAASGFAFAVSMGEFGATSFIARADSPTLPLLIYRLIGRPGEGHLAMAAAAALVLALVIMVVVVVTDRAHERGVVQW</sequence>
<feature type="transmembrane region" description="Helical" evidence="8">
    <location>
        <begin position="176"/>
        <end position="208"/>
    </location>
</feature>
<evidence type="ECO:0000313" key="10">
    <source>
        <dbReference type="EMBL" id="AGC72206.1"/>
    </source>
</evidence>
<dbReference type="Gene3D" id="1.10.3720.10">
    <property type="entry name" value="MetI-like"/>
    <property type="match status" value="2"/>
</dbReference>
<feature type="domain" description="ABC transmembrane type-1" evidence="9">
    <location>
        <begin position="334"/>
        <end position="532"/>
    </location>
</feature>
<evidence type="ECO:0000259" key="9">
    <source>
        <dbReference type="PROSITE" id="PS50928"/>
    </source>
</evidence>
<dbReference type="InterPro" id="IPR000515">
    <property type="entry name" value="MetI-like"/>
</dbReference>
<comment type="similarity">
    <text evidence="8">Belongs to the binding-protein-dependent transport system permease family.</text>
</comment>
<feature type="transmembrane region" description="Helical" evidence="8">
    <location>
        <begin position="371"/>
        <end position="398"/>
    </location>
</feature>
<feature type="transmembrane region" description="Helical" evidence="8">
    <location>
        <begin position="235"/>
        <end position="257"/>
    </location>
</feature>
<dbReference type="InterPro" id="IPR035906">
    <property type="entry name" value="MetI-like_sf"/>
</dbReference>
<feature type="transmembrane region" description="Helical" evidence="8">
    <location>
        <begin position="55"/>
        <end position="84"/>
    </location>
</feature>
<keyword evidence="6 8" id="KW-1133">Transmembrane helix</keyword>
<evidence type="ECO:0000256" key="1">
    <source>
        <dbReference type="ARBA" id="ARBA00004429"/>
    </source>
</evidence>
<comment type="subcellular location">
    <subcellularLocation>
        <location evidence="1">Cell inner membrane</location>
        <topology evidence="1">Multi-pass membrane protein</topology>
    </subcellularLocation>
    <subcellularLocation>
        <location evidence="8">Cell membrane</location>
        <topology evidence="8">Multi-pass membrane protein</topology>
    </subcellularLocation>
</comment>
<dbReference type="AlphaFoldDB" id="L7VXL6"/>
<feature type="transmembrane region" description="Helical" evidence="8">
    <location>
        <begin position="132"/>
        <end position="155"/>
    </location>
</feature>
<accession>L7VXL6</accession>
<feature type="transmembrane region" description="Helical" evidence="8">
    <location>
        <begin position="278"/>
        <end position="299"/>
    </location>
</feature>
<feature type="domain" description="ABC transmembrane type-1" evidence="9">
    <location>
        <begin position="58"/>
        <end position="253"/>
    </location>
</feature>
<proteinExistence type="inferred from homology"/>
<evidence type="ECO:0000256" key="2">
    <source>
        <dbReference type="ARBA" id="ARBA00022448"/>
    </source>
</evidence>
<protein>
    <submittedName>
        <fullName evidence="10">Thiamin ABC transporter, transmembrane component</fullName>
    </submittedName>
</protein>
<dbReference type="GO" id="GO:0005886">
    <property type="term" value="C:plasma membrane"/>
    <property type="evidence" value="ECO:0007669"/>
    <property type="project" value="UniProtKB-SubCell"/>
</dbReference>
<evidence type="ECO:0000256" key="8">
    <source>
        <dbReference type="RuleBase" id="RU363032"/>
    </source>
</evidence>
<feature type="transmembrane region" description="Helical" evidence="8">
    <location>
        <begin position="510"/>
        <end position="531"/>
    </location>
</feature>
<dbReference type="PROSITE" id="PS50928">
    <property type="entry name" value="ABC_TM1"/>
    <property type="match status" value="2"/>
</dbReference>
<keyword evidence="3" id="KW-1003">Cell membrane</keyword>
<dbReference type="PANTHER" id="PTHR43357">
    <property type="entry name" value="INNER MEMBRANE ABC TRANSPORTER PERMEASE PROTEIN YDCV"/>
    <property type="match status" value="1"/>
</dbReference>